<reference evidence="2 3" key="1">
    <citation type="journal article" date="2023" name="Commun. Biol.">
        <title>Genome analysis of Parmales, the sister group of diatoms, reveals the evolutionary specialization of diatoms from phago-mixotrophs to photoautotrophs.</title>
        <authorList>
            <person name="Ban H."/>
            <person name="Sato S."/>
            <person name="Yoshikawa S."/>
            <person name="Yamada K."/>
            <person name="Nakamura Y."/>
            <person name="Ichinomiya M."/>
            <person name="Sato N."/>
            <person name="Blanc-Mathieu R."/>
            <person name="Endo H."/>
            <person name="Kuwata A."/>
            <person name="Ogata H."/>
        </authorList>
    </citation>
    <scope>NUCLEOTIDE SEQUENCE [LARGE SCALE GENOMIC DNA]</scope>
</reference>
<accession>A0ABQ6MNG5</accession>
<feature type="compositionally biased region" description="Basic residues" evidence="1">
    <location>
        <begin position="499"/>
        <end position="511"/>
    </location>
</feature>
<feature type="compositionally biased region" description="Basic and acidic residues" evidence="1">
    <location>
        <begin position="200"/>
        <end position="216"/>
    </location>
</feature>
<feature type="region of interest" description="Disordered" evidence="1">
    <location>
        <begin position="118"/>
        <end position="183"/>
    </location>
</feature>
<gene>
    <name evidence="2" type="ORF">TeGR_g6597</name>
</gene>
<protein>
    <recommendedName>
        <fullName evidence="4">Trichohyalin-plectin-homology domain-containing protein</fullName>
    </recommendedName>
</protein>
<evidence type="ECO:0000313" key="2">
    <source>
        <dbReference type="EMBL" id="GMI29669.1"/>
    </source>
</evidence>
<feature type="compositionally biased region" description="Basic and acidic residues" evidence="1">
    <location>
        <begin position="390"/>
        <end position="400"/>
    </location>
</feature>
<feature type="compositionally biased region" description="Basic and acidic residues" evidence="1">
    <location>
        <begin position="233"/>
        <end position="252"/>
    </location>
</feature>
<feature type="region of interest" description="Disordered" evidence="1">
    <location>
        <begin position="200"/>
        <end position="252"/>
    </location>
</feature>
<sequence length="511" mass="59184">FIVKFTCSIKDRATKTATLNCIKKMVARFFDRSSPVSASELSTLEQLVGEAVKSIPDEVLSYKKSFADGNRPRVRPDVPSLPLDPESSKSKSMALPSEIKNEWAALTIANAIDYEENKTREKQKNKKKMEEQRKYLDKLSDANKEKQQQERQREMDDRDVDRKRHEEWLAGEERLKEKKKQEHDELKKMYADQIETRRQLKEKEMQRLKAEADKEVQSLSRQMHSSASAAAKMKAEEKQRYQKMMEESRFNSDVKAELKKRAEQEELALQAEGAARQKREDARRAKALADKHAKYESIGKQWETQGAGREQAEAEKKVVAIIAKEAKLKEDRDDARHRRDNEKIQEGKQLFHKYNTQLMNERREREERERKTDAEFARKMLSDNQQAIQAEKDKERKRKEAAVAYKSRLVEQHREQKMAETIMETDQAVTVTERAINKKIFDKLKSDGDLIAKIQSRYQAPERPDATGQSFNSKSDRGKTTGGGGVAGLMAHETASPNARRRSTKPRRKRG</sequence>
<evidence type="ECO:0008006" key="4">
    <source>
        <dbReference type="Google" id="ProtNLM"/>
    </source>
</evidence>
<feature type="compositionally biased region" description="Basic and acidic residues" evidence="1">
    <location>
        <begin position="329"/>
        <end position="346"/>
    </location>
</feature>
<organism evidence="2 3">
    <name type="scientific">Tetraparma gracilis</name>
    <dbReference type="NCBI Taxonomy" id="2962635"/>
    <lineage>
        <taxon>Eukaryota</taxon>
        <taxon>Sar</taxon>
        <taxon>Stramenopiles</taxon>
        <taxon>Ochrophyta</taxon>
        <taxon>Bolidophyceae</taxon>
        <taxon>Parmales</taxon>
        <taxon>Triparmaceae</taxon>
        <taxon>Tetraparma</taxon>
    </lineage>
</organism>
<feature type="compositionally biased region" description="Basic and acidic residues" evidence="1">
    <location>
        <begin position="275"/>
        <end position="294"/>
    </location>
</feature>
<feature type="region of interest" description="Disordered" evidence="1">
    <location>
        <begin position="68"/>
        <end position="95"/>
    </location>
</feature>
<feature type="non-terminal residue" evidence="2">
    <location>
        <position position="1"/>
    </location>
</feature>
<feature type="region of interest" description="Disordered" evidence="1">
    <location>
        <begin position="455"/>
        <end position="511"/>
    </location>
</feature>
<dbReference type="Proteomes" id="UP001165060">
    <property type="component" value="Unassembled WGS sequence"/>
</dbReference>
<keyword evidence="3" id="KW-1185">Reference proteome</keyword>
<feature type="compositionally biased region" description="Basic and acidic residues" evidence="1">
    <location>
        <begin position="360"/>
        <end position="381"/>
    </location>
</feature>
<proteinExistence type="predicted"/>
<name>A0ABQ6MNG5_9STRA</name>
<feature type="region of interest" description="Disordered" evidence="1">
    <location>
        <begin position="271"/>
        <end position="294"/>
    </location>
</feature>
<comment type="caution">
    <text evidence="2">The sequence shown here is derived from an EMBL/GenBank/DDBJ whole genome shotgun (WGS) entry which is preliminary data.</text>
</comment>
<feature type="region of interest" description="Disordered" evidence="1">
    <location>
        <begin position="329"/>
        <end position="400"/>
    </location>
</feature>
<evidence type="ECO:0000256" key="1">
    <source>
        <dbReference type="SAM" id="MobiDB-lite"/>
    </source>
</evidence>
<dbReference type="EMBL" id="BRYB01001612">
    <property type="protein sequence ID" value="GMI29669.1"/>
    <property type="molecule type" value="Genomic_DNA"/>
</dbReference>
<evidence type="ECO:0000313" key="3">
    <source>
        <dbReference type="Proteomes" id="UP001165060"/>
    </source>
</evidence>